<feature type="region of interest" description="Disordered" evidence="1">
    <location>
        <begin position="1"/>
        <end position="23"/>
    </location>
</feature>
<sequence length="544" mass="59531">MSSHIAASGVEMGIGRSNSPDDVSIPHDSGECRVLLPFDVMSHIMSHSPPTTISALMRTCHAYYREGPKHLLRDGDVLLYASTVARFMQFILAQDGARFAYFRRLEITFGQGKSSVIEQSAELLANPQLSLETLVLCEAERLLKFDRFASSFRTTNPVKTLILQESGPQTCSALQTLGFRLVDLTVSFGRYVSWPKSENGLGGDGWSHLIDSLSSHSHTLEVLRCDSGPSGVSLPTHLLPSTSTPSRAPRARFGAVRTLGLVCHPSSSRSKTPFDLASLVHMFPNVNSLELVPNSYRGSIASRIASSESPGATDKAANLEHGGCWAVLTKCSGELASLCSIGLVCHVVDLYIWDEIDSDEQLAMLVPIVLSVRPKCLRLAVEGVETLGGVISALRSPGVEALEMLHVVLAMYELYTEGTALDLAEFIFEALKLLPPQVTTLDLFIEFKGNYTHTPKPDSRALKELGRRLTEAAPTLRHVLVRHADGYRLQPPNGLHQASDDSDSYMDGSDSYDDSWGFSDDSWEYGDSDGYDSDFARRCAQSDW</sequence>
<name>A0A5C3P3V9_9APHY</name>
<gene>
    <name evidence="2" type="ORF">K466DRAFT_228734</name>
</gene>
<feature type="region of interest" description="Disordered" evidence="1">
    <location>
        <begin position="488"/>
        <end position="511"/>
    </location>
</feature>
<evidence type="ECO:0000313" key="3">
    <source>
        <dbReference type="Proteomes" id="UP000308197"/>
    </source>
</evidence>
<evidence type="ECO:0000313" key="2">
    <source>
        <dbReference type="EMBL" id="TFK84344.1"/>
    </source>
</evidence>
<evidence type="ECO:0000256" key="1">
    <source>
        <dbReference type="SAM" id="MobiDB-lite"/>
    </source>
</evidence>
<dbReference type="CDD" id="cd09917">
    <property type="entry name" value="F-box_SF"/>
    <property type="match status" value="1"/>
</dbReference>
<dbReference type="EMBL" id="ML211322">
    <property type="protein sequence ID" value="TFK84344.1"/>
    <property type="molecule type" value="Genomic_DNA"/>
</dbReference>
<reference evidence="2 3" key="1">
    <citation type="journal article" date="2019" name="Nat. Ecol. Evol.">
        <title>Megaphylogeny resolves global patterns of mushroom evolution.</title>
        <authorList>
            <person name="Varga T."/>
            <person name="Krizsan K."/>
            <person name="Foldi C."/>
            <person name="Dima B."/>
            <person name="Sanchez-Garcia M."/>
            <person name="Sanchez-Ramirez S."/>
            <person name="Szollosi G.J."/>
            <person name="Szarkandi J.G."/>
            <person name="Papp V."/>
            <person name="Albert L."/>
            <person name="Andreopoulos W."/>
            <person name="Angelini C."/>
            <person name="Antonin V."/>
            <person name="Barry K.W."/>
            <person name="Bougher N.L."/>
            <person name="Buchanan P."/>
            <person name="Buyck B."/>
            <person name="Bense V."/>
            <person name="Catcheside P."/>
            <person name="Chovatia M."/>
            <person name="Cooper J."/>
            <person name="Damon W."/>
            <person name="Desjardin D."/>
            <person name="Finy P."/>
            <person name="Geml J."/>
            <person name="Haridas S."/>
            <person name="Hughes K."/>
            <person name="Justo A."/>
            <person name="Karasinski D."/>
            <person name="Kautmanova I."/>
            <person name="Kiss B."/>
            <person name="Kocsube S."/>
            <person name="Kotiranta H."/>
            <person name="LaButti K.M."/>
            <person name="Lechner B.E."/>
            <person name="Liimatainen K."/>
            <person name="Lipzen A."/>
            <person name="Lukacs Z."/>
            <person name="Mihaltcheva S."/>
            <person name="Morgado L.N."/>
            <person name="Niskanen T."/>
            <person name="Noordeloos M.E."/>
            <person name="Ohm R.A."/>
            <person name="Ortiz-Santana B."/>
            <person name="Ovrebo C."/>
            <person name="Racz N."/>
            <person name="Riley R."/>
            <person name="Savchenko A."/>
            <person name="Shiryaev A."/>
            <person name="Soop K."/>
            <person name="Spirin V."/>
            <person name="Szebenyi C."/>
            <person name="Tomsovsky M."/>
            <person name="Tulloss R.E."/>
            <person name="Uehling J."/>
            <person name="Grigoriev I.V."/>
            <person name="Vagvolgyi C."/>
            <person name="Papp T."/>
            <person name="Martin F.M."/>
            <person name="Miettinen O."/>
            <person name="Hibbett D.S."/>
            <person name="Nagy L.G."/>
        </authorList>
    </citation>
    <scope>NUCLEOTIDE SEQUENCE [LARGE SCALE GENOMIC DNA]</scope>
    <source>
        <strain evidence="2 3">HHB13444</strain>
    </source>
</reference>
<dbReference type="InParanoid" id="A0A5C3P3V9"/>
<dbReference type="AlphaFoldDB" id="A0A5C3P3V9"/>
<protein>
    <recommendedName>
        <fullName evidence="4">F-box domain-containing protein</fullName>
    </recommendedName>
</protein>
<keyword evidence="3" id="KW-1185">Reference proteome</keyword>
<proteinExistence type="predicted"/>
<organism evidence="2 3">
    <name type="scientific">Polyporus arcularius HHB13444</name>
    <dbReference type="NCBI Taxonomy" id="1314778"/>
    <lineage>
        <taxon>Eukaryota</taxon>
        <taxon>Fungi</taxon>
        <taxon>Dikarya</taxon>
        <taxon>Basidiomycota</taxon>
        <taxon>Agaricomycotina</taxon>
        <taxon>Agaricomycetes</taxon>
        <taxon>Polyporales</taxon>
        <taxon>Polyporaceae</taxon>
        <taxon>Polyporus</taxon>
    </lineage>
</organism>
<accession>A0A5C3P3V9</accession>
<evidence type="ECO:0008006" key="4">
    <source>
        <dbReference type="Google" id="ProtNLM"/>
    </source>
</evidence>
<dbReference type="Proteomes" id="UP000308197">
    <property type="component" value="Unassembled WGS sequence"/>
</dbReference>